<keyword evidence="5 11" id="KW-0547">Nucleotide-binding</keyword>
<dbReference type="PROSITE" id="PS01229">
    <property type="entry name" value="COF_2"/>
    <property type="match status" value="1"/>
</dbReference>
<evidence type="ECO:0000256" key="7">
    <source>
        <dbReference type="ARBA" id="ARBA00022989"/>
    </source>
</evidence>
<dbReference type="PANTHER" id="PTHR48085:SF5">
    <property type="entry name" value="CADMIUM_ZINC-TRANSPORTING ATPASE HMA4-RELATED"/>
    <property type="match status" value="1"/>
</dbReference>
<feature type="transmembrane region" description="Helical" evidence="11">
    <location>
        <begin position="348"/>
        <end position="369"/>
    </location>
</feature>
<keyword evidence="6 11" id="KW-0067">ATP-binding</keyword>
<dbReference type="PRINTS" id="PR00941">
    <property type="entry name" value="CDATPASE"/>
</dbReference>
<accession>A0ABV1E121</accession>
<dbReference type="Gene3D" id="2.70.150.10">
    <property type="entry name" value="Calcium-transporting ATPase, cytoplasmic transduction domain A"/>
    <property type="match status" value="1"/>
</dbReference>
<feature type="transmembrane region" description="Helical" evidence="11">
    <location>
        <begin position="87"/>
        <end position="106"/>
    </location>
</feature>
<proteinExistence type="inferred from homology"/>
<dbReference type="InterPro" id="IPR036412">
    <property type="entry name" value="HAD-like_sf"/>
</dbReference>
<evidence type="ECO:0000313" key="14">
    <source>
        <dbReference type="Proteomes" id="UP001489509"/>
    </source>
</evidence>
<dbReference type="SUPFAM" id="SSF55008">
    <property type="entry name" value="HMA, heavy metal-associated domain"/>
    <property type="match status" value="1"/>
</dbReference>
<dbReference type="SUPFAM" id="SSF56784">
    <property type="entry name" value="HAD-like"/>
    <property type="match status" value="1"/>
</dbReference>
<dbReference type="Proteomes" id="UP001489509">
    <property type="component" value="Unassembled WGS sequence"/>
</dbReference>
<dbReference type="PANTHER" id="PTHR48085">
    <property type="entry name" value="CADMIUM/ZINC-TRANSPORTING ATPASE HMA2-RELATED"/>
    <property type="match status" value="1"/>
</dbReference>
<evidence type="ECO:0000256" key="10">
    <source>
        <dbReference type="ARBA" id="ARBA00049338"/>
    </source>
</evidence>
<keyword evidence="3" id="KW-0104">Cadmium</keyword>
<dbReference type="InterPro" id="IPR059000">
    <property type="entry name" value="ATPase_P-type_domA"/>
</dbReference>
<dbReference type="CDD" id="cd00371">
    <property type="entry name" value="HMA"/>
    <property type="match status" value="1"/>
</dbReference>
<evidence type="ECO:0000256" key="5">
    <source>
        <dbReference type="ARBA" id="ARBA00022741"/>
    </source>
</evidence>
<dbReference type="NCBIfam" id="TIGR01494">
    <property type="entry name" value="ATPase_P-type"/>
    <property type="match status" value="1"/>
</dbReference>
<dbReference type="InterPro" id="IPR018303">
    <property type="entry name" value="ATPase_P-typ_P_site"/>
</dbReference>
<dbReference type="InterPro" id="IPR036163">
    <property type="entry name" value="HMA_dom_sf"/>
</dbReference>
<dbReference type="RefSeq" id="WP_349218618.1">
    <property type="nucleotide sequence ID" value="NZ_JBBMFD010000006.1"/>
</dbReference>
<keyword evidence="11" id="KW-1003">Cell membrane</keyword>
<dbReference type="SUPFAM" id="SSF81653">
    <property type="entry name" value="Calcium ATPase, transduction domain A"/>
    <property type="match status" value="1"/>
</dbReference>
<comment type="catalytic activity">
    <reaction evidence="10">
        <text>Cd(2+)(in) + ATP + H2O = Cd(2+)(out) + ADP + phosphate + H(+)</text>
        <dbReference type="Rhea" id="RHEA:12132"/>
        <dbReference type="ChEBI" id="CHEBI:15377"/>
        <dbReference type="ChEBI" id="CHEBI:15378"/>
        <dbReference type="ChEBI" id="CHEBI:30616"/>
        <dbReference type="ChEBI" id="CHEBI:43474"/>
        <dbReference type="ChEBI" id="CHEBI:48775"/>
        <dbReference type="ChEBI" id="CHEBI:456216"/>
        <dbReference type="EC" id="7.2.2.21"/>
    </reaction>
</comment>
<dbReference type="Pfam" id="PF00122">
    <property type="entry name" value="E1-E2_ATPase"/>
    <property type="match status" value="1"/>
</dbReference>
<feature type="domain" description="HMA" evidence="12">
    <location>
        <begin position="2"/>
        <end position="70"/>
    </location>
</feature>
<dbReference type="EMBL" id="JBBMFD010000006">
    <property type="protein sequence ID" value="MEQ2440201.1"/>
    <property type="molecule type" value="Genomic_DNA"/>
</dbReference>
<feature type="transmembrane region" description="Helical" evidence="11">
    <location>
        <begin position="149"/>
        <end position="179"/>
    </location>
</feature>
<dbReference type="InterPro" id="IPR008250">
    <property type="entry name" value="ATPase_P-typ_transduc_dom_A_sf"/>
</dbReference>
<dbReference type="InterPro" id="IPR023298">
    <property type="entry name" value="ATPase_P-typ_TM_dom_sf"/>
</dbReference>
<dbReference type="NCBIfam" id="TIGR01525">
    <property type="entry name" value="ATPase-IB_hvy"/>
    <property type="match status" value="1"/>
</dbReference>
<evidence type="ECO:0000256" key="4">
    <source>
        <dbReference type="ARBA" id="ARBA00022692"/>
    </source>
</evidence>
<dbReference type="InterPro" id="IPR027256">
    <property type="entry name" value="P-typ_ATPase_IB"/>
</dbReference>
<dbReference type="InterPro" id="IPR023214">
    <property type="entry name" value="HAD_sf"/>
</dbReference>
<organism evidence="13 14">
    <name type="scientific">Solibaculum intestinale</name>
    <dbReference type="NCBI Taxonomy" id="3133165"/>
    <lineage>
        <taxon>Bacteria</taxon>
        <taxon>Bacillati</taxon>
        <taxon>Bacillota</taxon>
        <taxon>Clostridia</taxon>
        <taxon>Eubacteriales</taxon>
        <taxon>Oscillospiraceae</taxon>
        <taxon>Solibaculum</taxon>
    </lineage>
</organism>
<comment type="similarity">
    <text evidence="2 11">Belongs to the cation transport ATPase (P-type) (TC 3.A.3) family. Type IB subfamily.</text>
</comment>
<keyword evidence="7 11" id="KW-1133">Transmembrane helix</keyword>
<dbReference type="InterPro" id="IPR006121">
    <property type="entry name" value="HMA_dom"/>
</dbReference>
<dbReference type="InterPro" id="IPR051014">
    <property type="entry name" value="Cation_Transport_ATPase_IB"/>
</dbReference>
<dbReference type="PRINTS" id="PR00119">
    <property type="entry name" value="CATATPASE"/>
</dbReference>
<dbReference type="Gene3D" id="3.40.1110.10">
    <property type="entry name" value="Calcium-transporting ATPase, cytoplasmic domain N"/>
    <property type="match status" value="1"/>
</dbReference>
<feature type="transmembrane region" description="Helical" evidence="11">
    <location>
        <begin position="668"/>
        <end position="689"/>
    </location>
</feature>
<comment type="caution">
    <text evidence="13">The sequence shown here is derived from an EMBL/GenBank/DDBJ whole genome shotgun (WGS) entry which is preliminary data.</text>
</comment>
<keyword evidence="8 11" id="KW-0472">Membrane</keyword>
<dbReference type="Pfam" id="PF00403">
    <property type="entry name" value="HMA"/>
    <property type="match status" value="1"/>
</dbReference>
<dbReference type="EC" id="7.2.2.21" evidence="9"/>
<evidence type="ECO:0000256" key="9">
    <source>
        <dbReference type="ARBA" id="ARBA00039103"/>
    </source>
</evidence>
<evidence type="ECO:0000256" key="11">
    <source>
        <dbReference type="RuleBase" id="RU362081"/>
    </source>
</evidence>
<dbReference type="SUPFAM" id="SSF81665">
    <property type="entry name" value="Calcium ATPase, transmembrane domain M"/>
    <property type="match status" value="1"/>
</dbReference>
<keyword evidence="11" id="KW-0479">Metal-binding</keyword>
<dbReference type="Gene3D" id="3.30.70.100">
    <property type="match status" value="1"/>
</dbReference>
<evidence type="ECO:0000256" key="2">
    <source>
        <dbReference type="ARBA" id="ARBA00006024"/>
    </source>
</evidence>
<evidence type="ECO:0000256" key="6">
    <source>
        <dbReference type="ARBA" id="ARBA00022840"/>
    </source>
</evidence>
<dbReference type="PROSITE" id="PS50846">
    <property type="entry name" value="HMA_2"/>
    <property type="match status" value="1"/>
</dbReference>
<sequence>MVRKKYEVHNLDCAHCASKIEHAVAQLEGVGSANLDFVTRSFVVTVDEEHAPSLQKNIEKIIAKMEPDAKLVVPEQEGKPEKHSGSWVKYLLLGLAAAAFAAGLICSYAGVPTLVYAMIFAAATLLGGYETLLKGINSLVHLQVDENLLMTIAVVAAFALGDFPEAAGVALLFCVGEMFEERAVDRSRKDIEALAQIQPTEAAKYLPDGSTKVVPAEEVQVDDVIAVRPFERVPLDGVVLEGHSNVDTAALTGESVPLEAGKGTQLLSGMVNGETLLKVKVTSRFENSAASRIIAMVQDAASRKGSSEKFITRFARVYTPIVVVLAILLAVLPPLFGMGAFTEWLQRALVFLVASCPCALVISVPLGFFSGIGAASKQGVLVKGGKYVELLSKADAAVFDKTGTITSGQLQVTEAVSFDDSYASDDLVKIAAAAERYSTHPVAQAICRAAGETGLTGEAYNERPGYGVEAKVDGKQVAVGARRMLTQLGIDDASLPEASVYVAVNGQVKGAIQVRDTLREDAAGLTRDLKEQGVKRLVMLTGDAEPVAKEIAAQAGIPEFHAGLLPQDKVRLMEEIRSQSGTTVFVGDGINDAPVLAAADVGVAMGLGSDAAIEAADVVLVENKPSRLAGAIQLFKKVMRVVRFNIVFALAIKAAVLVLAAFGMAPMWAAVLADTGVALLAVLNSARLLKCKL</sequence>
<feature type="transmembrane region" description="Helical" evidence="11">
    <location>
        <begin position="317"/>
        <end position="336"/>
    </location>
</feature>
<dbReference type="Pfam" id="PF00702">
    <property type="entry name" value="Hydrolase"/>
    <property type="match status" value="1"/>
</dbReference>
<dbReference type="InterPro" id="IPR001757">
    <property type="entry name" value="P_typ_ATPase"/>
</dbReference>
<dbReference type="InterPro" id="IPR023299">
    <property type="entry name" value="ATPase_P-typ_cyto_dom_N"/>
</dbReference>
<dbReference type="Gene3D" id="3.40.50.1000">
    <property type="entry name" value="HAD superfamily/HAD-like"/>
    <property type="match status" value="1"/>
</dbReference>
<evidence type="ECO:0000256" key="3">
    <source>
        <dbReference type="ARBA" id="ARBA00022539"/>
    </source>
</evidence>
<evidence type="ECO:0000259" key="12">
    <source>
        <dbReference type="PROSITE" id="PS50846"/>
    </source>
</evidence>
<evidence type="ECO:0000256" key="1">
    <source>
        <dbReference type="ARBA" id="ARBA00004141"/>
    </source>
</evidence>
<dbReference type="PROSITE" id="PS00154">
    <property type="entry name" value="ATPASE_E1_E2"/>
    <property type="match status" value="1"/>
</dbReference>
<feature type="transmembrane region" description="Helical" evidence="11">
    <location>
        <begin position="642"/>
        <end position="662"/>
    </location>
</feature>
<evidence type="ECO:0000256" key="8">
    <source>
        <dbReference type="ARBA" id="ARBA00023136"/>
    </source>
</evidence>
<name>A0ABV1E121_9FIRM</name>
<protein>
    <recommendedName>
        <fullName evidence="9">Cd(2+)-exporting ATPase</fullName>
        <ecNumber evidence="9">7.2.2.21</ecNumber>
    </recommendedName>
</protein>
<gene>
    <name evidence="13" type="ORF">WMO26_05105</name>
</gene>
<keyword evidence="14" id="KW-1185">Reference proteome</keyword>
<keyword evidence="4 11" id="KW-0812">Transmembrane</keyword>
<comment type="subcellular location">
    <subcellularLocation>
        <location evidence="11">Cell membrane</location>
    </subcellularLocation>
    <subcellularLocation>
        <location evidence="1">Membrane</location>
        <topology evidence="1">Multi-pass membrane protein</topology>
    </subcellularLocation>
</comment>
<evidence type="ECO:0000313" key="13">
    <source>
        <dbReference type="EMBL" id="MEQ2440201.1"/>
    </source>
</evidence>
<reference evidence="13 14" key="1">
    <citation type="submission" date="2024-03" db="EMBL/GenBank/DDBJ databases">
        <title>Human intestinal bacterial collection.</title>
        <authorList>
            <person name="Pauvert C."/>
            <person name="Hitch T.C.A."/>
            <person name="Clavel T."/>
        </authorList>
    </citation>
    <scope>NUCLEOTIDE SEQUENCE [LARGE SCALE GENOMIC DNA]</scope>
    <source>
        <strain evidence="13 14">CLA-JM-H44</strain>
    </source>
</reference>
<dbReference type="NCBIfam" id="TIGR01512">
    <property type="entry name" value="ATPase-IB2_Cd"/>
    <property type="match status" value="1"/>
</dbReference>